<gene>
    <name evidence="3" type="ORF">TOA249_LOCUS25109</name>
</gene>
<dbReference type="Proteomes" id="UP000663838">
    <property type="component" value="Unassembled WGS sequence"/>
</dbReference>
<dbReference type="SMART" id="SM01114">
    <property type="entry name" value="CXC"/>
    <property type="match status" value="1"/>
</dbReference>
<accession>A0A821QP63</accession>
<feature type="domain" description="Tesmin/TSO1-like CXC" evidence="2">
    <location>
        <begin position="28"/>
        <end position="69"/>
    </location>
</feature>
<comment type="caution">
    <text evidence="3">The sequence shown here is derived from an EMBL/GenBank/DDBJ whole genome shotgun (WGS) entry which is preliminary data.</text>
</comment>
<dbReference type="AlphaFoldDB" id="A0A821QP63"/>
<dbReference type="InterPro" id="IPR033467">
    <property type="entry name" value="Tesmin/TSO1-like_CXC"/>
</dbReference>
<organism evidence="3 4">
    <name type="scientific">Rotaria socialis</name>
    <dbReference type="NCBI Taxonomy" id="392032"/>
    <lineage>
        <taxon>Eukaryota</taxon>
        <taxon>Metazoa</taxon>
        <taxon>Spiralia</taxon>
        <taxon>Gnathifera</taxon>
        <taxon>Rotifera</taxon>
        <taxon>Eurotatoria</taxon>
        <taxon>Bdelloidea</taxon>
        <taxon>Philodinida</taxon>
        <taxon>Philodinidae</taxon>
        <taxon>Rotaria</taxon>
    </lineage>
</organism>
<evidence type="ECO:0000313" key="4">
    <source>
        <dbReference type="Proteomes" id="UP000663838"/>
    </source>
</evidence>
<name>A0A821QP63_9BILA</name>
<evidence type="ECO:0000259" key="2">
    <source>
        <dbReference type="SMART" id="SM01114"/>
    </source>
</evidence>
<feature type="compositionally biased region" description="Basic and acidic residues" evidence="1">
    <location>
        <begin position="1"/>
        <end position="12"/>
    </location>
</feature>
<evidence type="ECO:0000313" key="3">
    <source>
        <dbReference type="EMBL" id="CAF4828823.1"/>
    </source>
</evidence>
<proteinExistence type="predicted"/>
<sequence>MLHDSDGNEEHTTGSVNEKVAEKKPNDGIKDKCQCTNGCSVRSCSCFESGSGCNSSCGCSPSCQNLFNHLDYFFGENHRLSAHSCFAKWLMNHSKNANGFETIDRDKLRKRLMKAAKQVEAFDDDDLQEWLEEWRTIDESEKLAHTQQLFRLLISDHSSSFYYSFCDNGVFDEDCHWHCVKCQKCVEWRFWHCNRCNKCTYFKEEEFLLQYMQHWNFLLGTYGVSSPCERCGRM</sequence>
<evidence type="ECO:0000256" key="1">
    <source>
        <dbReference type="SAM" id="MobiDB-lite"/>
    </source>
</evidence>
<reference evidence="3" key="1">
    <citation type="submission" date="2021-02" db="EMBL/GenBank/DDBJ databases">
        <authorList>
            <person name="Nowell W R."/>
        </authorList>
    </citation>
    <scope>NUCLEOTIDE SEQUENCE</scope>
</reference>
<dbReference type="EMBL" id="CAJOBS010002663">
    <property type="protein sequence ID" value="CAF4828823.1"/>
    <property type="molecule type" value="Genomic_DNA"/>
</dbReference>
<feature type="region of interest" description="Disordered" evidence="1">
    <location>
        <begin position="1"/>
        <end position="21"/>
    </location>
</feature>
<protein>
    <recommendedName>
        <fullName evidence="2">Tesmin/TSO1-like CXC domain-containing protein</fullName>
    </recommendedName>
</protein>